<evidence type="ECO:0000256" key="1">
    <source>
        <dbReference type="SAM" id="Phobius"/>
    </source>
</evidence>
<gene>
    <name evidence="2" type="ORF">M3N64_13745</name>
</gene>
<keyword evidence="1" id="KW-0812">Transmembrane</keyword>
<accession>A0ABT0MDN1</accession>
<reference evidence="2 3" key="1">
    <citation type="submission" date="2022-05" db="EMBL/GenBank/DDBJ databases">
        <title>Sporolactobacillus sp nov CPB3-1, isolated from tree bark (Mangifera indica L.).</title>
        <authorList>
            <person name="Phuengjayaem S."/>
            <person name="Tanasupawat S."/>
        </authorList>
    </citation>
    <scope>NUCLEOTIDE SEQUENCE [LARGE SCALE GENOMIC DNA]</scope>
    <source>
        <strain evidence="2 3">CPB3-1</strain>
    </source>
</reference>
<sequence length="130" mass="14450">MEVVNHSQAKATREKDMDSVGLMIGWTLRIGIAISSVIIIFGLILLYAEGQSGYEANLYPTHIKDIMQGCFALKPYGVILMGLLALMLTPVFRVGISIIAFLIEKDYLYTVITLIVFSILIISFYIGRMA</sequence>
<keyword evidence="1" id="KW-1133">Transmembrane helix</keyword>
<evidence type="ECO:0000313" key="2">
    <source>
        <dbReference type="EMBL" id="MCL1632982.1"/>
    </source>
</evidence>
<name>A0ABT0MDN1_9BACL</name>
<dbReference type="InterPro" id="IPR012861">
    <property type="entry name" value="DUF1634"/>
</dbReference>
<proteinExistence type="predicted"/>
<keyword evidence="1" id="KW-0472">Membrane</keyword>
<comment type="caution">
    <text evidence="2">The sequence shown here is derived from an EMBL/GenBank/DDBJ whole genome shotgun (WGS) entry which is preliminary data.</text>
</comment>
<feature type="transmembrane region" description="Helical" evidence="1">
    <location>
        <begin position="107"/>
        <end position="127"/>
    </location>
</feature>
<dbReference type="RefSeq" id="WP_249104149.1">
    <property type="nucleotide sequence ID" value="NZ_JAMAST010000032.1"/>
</dbReference>
<dbReference type="Pfam" id="PF07843">
    <property type="entry name" value="DUF1634"/>
    <property type="match status" value="1"/>
</dbReference>
<organism evidence="2 3">
    <name type="scientific">Sporolactobacillus mangiferae</name>
    <dbReference type="NCBI Taxonomy" id="2940498"/>
    <lineage>
        <taxon>Bacteria</taxon>
        <taxon>Bacillati</taxon>
        <taxon>Bacillota</taxon>
        <taxon>Bacilli</taxon>
        <taxon>Bacillales</taxon>
        <taxon>Sporolactobacillaceae</taxon>
        <taxon>Sporolactobacillus</taxon>
    </lineage>
</organism>
<feature type="transmembrane region" description="Helical" evidence="1">
    <location>
        <begin position="76"/>
        <end position="101"/>
    </location>
</feature>
<evidence type="ECO:0000313" key="3">
    <source>
        <dbReference type="Proteomes" id="UP001203004"/>
    </source>
</evidence>
<dbReference type="Proteomes" id="UP001203004">
    <property type="component" value="Unassembled WGS sequence"/>
</dbReference>
<keyword evidence="3" id="KW-1185">Reference proteome</keyword>
<feature type="transmembrane region" description="Helical" evidence="1">
    <location>
        <begin position="26"/>
        <end position="48"/>
    </location>
</feature>
<protein>
    <submittedName>
        <fullName evidence="2">DUF1634 domain-containing protein</fullName>
    </submittedName>
</protein>
<dbReference type="EMBL" id="JAMAST010000032">
    <property type="protein sequence ID" value="MCL1632982.1"/>
    <property type="molecule type" value="Genomic_DNA"/>
</dbReference>